<protein>
    <submittedName>
        <fullName evidence="10">Metal-dependent hydrolase</fullName>
    </submittedName>
</protein>
<organism evidence="10 11">
    <name type="scientific">Mycolicibacterium rhodesiae (strain NBB3)</name>
    <name type="common">Mycobacterium rhodesiae</name>
    <dbReference type="NCBI Taxonomy" id="710685"/>
    <lineage>
        <taxon>Bacteria</taxon>
        <taxon>Bacillati</taxon>
        <taxon>Actinomycetota</taxon>
        <taxon>Actinomycetes</taxon>
        <taxon>Mycobacteriales</taxon>
        <taxon>Mycobacteriaceae</taxon>
        <taxon>Mycolicibacterium</taxon>
    </lineage>
</organism>
<keyword evidence="8" id="KW-0234">DNA repair</keyword>
<keyword evidence="5" id="KW-0227">DNA damage</keyword>
<dbReference type="GO" id="GO:0006302">
    <property type="term" value="P:double-strand break repair"/>
    <property type="evidence" value="ECO:0007669"/>
    <property type="project" value="TreeGrafter"/>
</dbReference>
<evidence type="ECO:0000256" key="8">
    <source>
        <dbReference type="ARBA" id="ARBA00023204"/>
    </source>
</evidence>
<dbReference type="Pfam" id="PF03372">
    <property type="entry name" value="Exo_endo_phos"/>
    <property type="match status" value="1"/>
</dbReference>
<dbReference type="InterPro" id="IPR051547">
    <property type="entry name" value="TDP2-like"/>
</dbReference>
<dbReference type="GO" id="GO:0070260">
    <property type="term" value="F:5'-tyrosyl-DNA phosphodiesterase activity"/>
    <property type="evidence" value="ECO:0007669"/>
    <property type="project" value="TreeGrafter"/>
</dbReference>
<keyword evidence="11" id="KW-1185">Reference proteome</keyword>
<evidence type="ECO:0000256" key="4">
    <source>
        <dbReference type="ARBA" id="ARBA00022723"/>
    </source>
</evidence>
<evidence type="ECO:0000256" key="5">
    <source>
        <dbReference type="ARBA" id="ARBA00022763"/>
    </source>
</evidence>
<dbReference type="HOGENOM" id="CLU_042307_1_0_11"/>
<evidence type="ECO:0000256" key="2">
    <source>
        <dbReference type="ARBA" id="ARBA00001946"/>
    </source>
</evidence>
<dbReference type="OrthoDB" id="9787701at2"/>
<dbReference type="STRING" id="710685.MycrhN_0287"/>
<dbReference type="RefSeq" id="WP_014208750.1">
    <property type="nucleotide sequence ID" value="NC_016604.1"/>
</dbReference>
<dbReference type="PATRIC" id="fig|710685.3.peg.292"/>
<evidence type="ECO:0000256" key="1">
    <source>
        <dbReference type="ARBA" id="ARBA00001936"/>
    </source>
</evidence>
<name>G8RIU2_MYCRN</name>
<dbReference type="Gene3D" id="3.60.10.10">
    <property type="entry name" value="Endonuclease/exonuclease/phosphatase"/>
    <property type="match status" value="1"/>
</dbReference>
<dbReference type="EMBL" id="CP003169">
    <property type="protein sequence ID" value="AEV70930.1"/>
    <property type="molecule type" value="Genomic_DNA"/>
</dbReference>
<dbReference type="eggNOG" id="COG3568">
    <property type="taxonomic scope" value="Bacteria"/>
</dbReference>
<dbReference type="PANTHER" id="PTHR15822">
    <property type="entry name" value="TRAF AND TNF RECEPTOR-ASSOCIATED PROTEIN"/>
    <property type="match status" value="1"/>
</dbReference>
<comment type="cofactor">
    <cofactor evidence="1">
        <name>Mn(2+)</name>
        <dbReference type="ChEBI" id="CHEBI:29035"/>
    </cofactor>
</comment>
<evidence type="ECO:0000313" key="11">
    <source>
        <dbReference type="Proteomes" id="UP000005442"/>
    </source>
</evidence>
<proteinExistence type="predicted"/>
<sequence>MRLLPRRGGVAVRRFDTAAGQWLNADGGTTVDRDELTVATFNIWFDDYHAEQRYRAIAELFSERRPDVVVLQEVTPMALRMFIDRRWVRDEYLRVSVVGGDTGNYGMLMLSRVPVARATYSRLPTRQSRGFLEAELSVDGARMNVCCVHLDSGKSSARLRGWQLRRIFRSQKTAEDAVVLGDFNMRDTENGRIIAPYCDVWPALRPEDPGFTEDTSINHMRYDARNKKRHVRFDRVLLKGTRWRAADIELLGTEPISPDLPRVFPSDHFGVACRLVRHR</sequence>
<evidence type="ECO:0000256" key="6">
    <source>
        <dbReference type="ARBA" id="ARBA00022801"/>
    </source>
</evidence>
<dbReference type="Proteomes" id="UP000005442">
    <property type="component" value="Chromosome"/>
</dbReference>
<dbReference type="InterPro" id="IPR036691">
    <property type="entry name" value="Endo/exonu/phosph_ase_sf"/>
</dbReference>
<evidence type="ECO:0000259" key="9">
    <source>
        <dbReference type="Pfam" id="PF03372"/>
    </source>
</evidence>
<dbReference type="GO" id="GO:0046872">
    <property type="term" value="F:metal ion binding"/>
    <property type="evidence" value="ECO:0007669"/>
    <property type="project" value="UniProtKB-KW"/>
</dbReference>
<gene>
    <name evidence="10" type="ordered locus">MycrhN_0287</name>
</gene>
<accession>G8RIU2</accession>
<dbReference type="GO" id="GO:0005737">
    <property type="term" value="C:cytoplasm"/>
    <property type="evidence" value="ECO:0007669"/>
    <property type="project" value="TreeGrafter"/>
</dbReference>
<evidence type="ECO:0000256" key="7">
    <source>
        <dbReference type="ARBA" id="ARBA00022842"/>
    </source>
</evidence>
<dbReference type="InterPro" id="IPR005135">
    <property type="entry name" value="Endo/exonuclease/phosphatase"/>
</dbReference>
<dbReference type="PANTHER" id="PTHR15822:SF4">
    <property type="entry name" value="TYROSYL-DNA PHOSPHODIESTERASE 2"/>
    <property type="match status" value="1"/>
</dbReference>
<dbReference type="AlphaFoldDB" id="G8RIU2"/>
<comment type="cofactor">
    <cofactor evidence="2">
        <name>Mg(2+)</name>
        <dbReference type="ChEBI" id="CHEBI:18420"/>
    </cofactor>
</comment>
<keyword evidence="6 10" id="KW-0378">Hydrolase</keyword>
<evidence type="ECO:0000313" key="10">
    <source>
        <dbReference type="EMBL" id="AEV70930.1"/>
    </source>
</evidence>
<feature type="domain" description="Endonuclease/exonuclease/phosphatase" evidence="9">
    <location>
        <begin position="39"/>
        <end position="268"/>
    </location>
</feature>
<keyword evidence="3" id="KW-0540">Nuclease</keyword>
<dbReference type="GO" id="GO:0004518">
    <property type="term" value="F:nuclease activity"/>
    <property type="evidence" value="ECO:0007669"/>
    <property type="project" value="UniProtKB-KW"/>
</dbReference>
<keyword evidence="4" id="KW-0479">Metal-binding</keyword>
<keyword evidence="7" id="KW-0460">Magnesium</keyword>
<dbReference type="CDD" id="cd09080">
    <property type="entry name" value="TDP2"/>
    <property type="match status" value="1"/>
</dbReference>
<dbReference type="GO" id="GO:0003697">
    <property type="term" value="F:single-stranded DNA binding"/>
    <property type="evidence" value="ECO:0007669"/>
    <property type="project" value="TreeGrafter"/>
</dbReference>
<reference evidence="10 11" key="1">
    <citation type="submission" date="2011-12" db="EMBL/GenBank/DDBJ databases">
        <title>Complete sequence of Mycobacterium rhodesiae NBB3.</title>
        <authorList>
            <consortium name="US DOE Joint Genome Institute"/>
            <person name="Lucas S."/>
            <person name="Han J."/>
            <person name="Lapidus A."/>
            <person name="Cheng J.-F."/>
            <person name="Goodwin L."/>
            <person name="Pitluck S."/>
            <person name="Peters L."/>
            <person name="Mikhailova N."/>
            <person name="Gu W."/>
            <person name="Detter J.C."/>
            <person name="Han C."/>
            <person name="Tapia R."/>
            <person name="Land M."/>
            <person name="Hauser L."/>
            <person name="Kyrpides N."/>
            <person name="Ivanova N."/>
            <person name="Pagani I."/>
            <person name="Mattes T."/>
            <person name="Holmes A."/>
            <person name="Rutledge P."/>
            <person name="Paulsen I."/>
            <person name="Coleman N."/>
            <person name="Woyke T."/>
        </authorList>
    </citation>
    <scope>NUCLEOTIDE SEQUENCE [LARGE SCALE GENOMIC DNA]</scope>
    <source>
        <strain evidence="10 11">NBB3</strain>
    </source>
</reference>
<dbReference type="KEGG" id="mrh:MycrhN_0287"/>
<dbReference type="SUPFAM" id="SSF56219">
    <property type="entry name" value="DNase I-like"/>
    <property type="match status" value="1"/>
</dbReference>
<evidence type="ECO:0000256" key="3">
    <source>
        <dbReference type="ARBA" id="ARBA00022722"/>
    </source>
</evidence>